<dbReference type="GO" id="GO:0016989">
    <property type="term" value="F:sigma factor antagonist activity"/>
    <property type="evidence" value="ECO:0007669"/>
    <property type="project" value="TreeGrafter"/>
</dbReference>
<proteinExistence type="predicted"/>
<dbReference type="Proteomes" id="UP000240912">
    <property type="component" value="Unassembled WGS sequence"/>
</dbReference>
<keyword evidence="5" id="KW-1185">Reference proteome</keyword>
<keyword evidence="1" id="KW-0812">Transmembrane</keyword>
<reference evidence="4 5" key="1">
    <citation type="submission" date="2018-03" db="EMBL/GenBank/DDBJ databases">
        <authorList>
            <person name="Keele B.F."/>
        </authorList>
    </citation>
    <scope>NUCLEOTIDE SEQUENCE [LARGE SCALE GENOMIC DNA]</scope>
    <source>
        <strain evidence="4 5">YL28-9</strain>
    </source>
</reference>
<dbReference type="PIRSF" id="PIRSF018266">
    <property type="entry name" value="FecR"/>
    <property type="match status" value="1"/>
</dbReference>
<dbReference type="Gene3D" id="3.55.50.30">
    <property type="match status" value="1"/>
</dbReference>
<keyword evidence="1" id="KW-0472">Membrane</keyword>
<dbReference type="OrthoDB" id="1099963at2"/>
<dbReference type="InterPro" id="IPR012373">
    <property type="entry name" value="Ferrdict_sens_TM"/>
</dbReference>
<evidence type="ECO:0000259" key="3">
    <source>
        <dbReference type="Pfam" id="PF16344"/>
    </source>
</evidence>
<dbReference type="Pfam" id="PF16344">
    <property type="entry name" value="FecR_C"/>
    <property type="match status" value="1"/>
</dbReference>
<dbReference type="AlphaFoldDB" id="A0A2T3HJG3"/>
<dbReference type="PANTHER" id="PTHR30273">
    <property type="entry name" value="PERIPLASMIC SIGNAL SENSOR AND SIGMA FACTOR ACTIVATOR FECR-RELATED"/>
    <property type="match status" value="1"/>
</dbReference>
<dbReference type="InterPro" id="IPR032508">
    <property type="entry name" value="FecR_C"/>
</dbReference>
<dbReference type="PANTHER" id="PTHR30273:SF2">
    <property type="entry name" value="PROTEIN FECR"/>
    <property type="match status" value="1"/>
</dbReference>
<accession>A0A2T3HJG3</accession>
<dbReference type="Gene3D" id="2.60.120.1440">
    <property type="match status" value="1"/>
</dbReference>
<evidence type="ECO:0000313" key="5">
    <source>
        <dbReference type="Proteomes" id="UP000240912"/>
    </source>
</evidence>
<evidence type="ECO:0000256" key="1">
    <source>
        <dbReference type="SAM" id="Phobius"/>
    </source>
</evidence>
<organism evidence="4 5">
    <name type="scientific">Pedobacter yulinensis</name>
    <dbReference type="NCBI Taxonomy" id="2126353"/>
    <lineage>
        <taxon>Bacteria</taxon>
        <taxon>Pseudomonadati</taxon>
        <taxon>Bacteroidota</taxon>
        <taxon>Sphingobacteriia</taxon>
        <taxon>Sphingobacteriales</taxon>
        <taxon>Sphingobacteriaceae</taxon>
        <taxon>Pedobacter</taxon>
    </lineage>
</organism>
<gene>
    <name evidence="4" type="ORF">C7T94_07545</name>
</gene>
<name>A0A2T3HJG3_9SPHI</name>
<dbReference type="InterPro" id="IPR006860">
    <property type="entry name" value="FecR"/>
</dbReference>
<sequence length="383" mass="42893">MSSNKPDRQIALLARKWQEGTITDQEKQQLDDWYASFDHTEETGLLAKSEAQVKERLYRNILNREHIRPSLLRIWLPRVAAVLLLGSSLFFLARIRPENRVLTTQRTPKSPAPILPGSNKALLTLADGSTISLDQHKDGLLAEDRNLAVSKKQGQLIYSSADPSAAAATDYHTISTPRGGQYQVDLPDGSRVWLNAASSIRFPLRFGREARQVQIKGEVYFEVAKQQHAGKKTPFIVESAGQQIEVLGTHFNVNAYENEPGTRTTLLEGSVRVKKTETGETALLRPGQQAVLAGSVQVHTADTENAVAWQKGYFAFNNETVESIMRTVARWYDVDVEISRQIRGRRFGGTISRFDQLSTLLGMMEKTGVIHFRIEGRRVIVMP</sequence>
<feature type="domain" description="FecR protein" evidence="2">
    <location>
        <begin position="173"/>
        <end position="272"/>
    </location>
</feature>
<evidence type="ECO:0000313" key="4">
    <source>
        <dbReference type="EMBL" id="PST82521.1"/>
    </source>
</evidence>
<feature type="domain" description="Protein FecR C-terminal" evidence="3">
    <location>
        <begin position="313"/>
        <end position="381"/>
    </location>
</feature>
<comment type="caution">
    <text evidence="4">The sequence shown here is derived from an EMBL/GenBank/DDBJ whole genome shotgun (WGS) entry which is preliminary data.</text>
</comment>
<protein>
    <recommendedName>
        <fullName evidence="6">Anti-sigma factor</fullName>
    </recommendedName>
</protein>
<evidence type="ECO:0000259" key="2">
    <source>
        <dbReference type="Pfam" id="PF04773"/>
    </source>
</evidence>
<dbReference type="EMBL" id="PYLS01000005">
    <property type="protein sequence ID" value="PST82521.1"/>
    <property type="molecule type" value="Genomic_DNA"/>
</dbReference>
<dbReference type="RefSeq" id="WP_107214781.1">
    <property type="nucleotide sequence ID" value="NZ_KZ686269.1"/>
</dbReference>
<dbReference type="Pfam" id="PF04773">
    <property type="entry name" value="FecR"/>
    <property type="match status" value="1"/>
</dbReference>
<keyword evidence="1" id="KW-1133">Transmembrane helix</keyword>
<feature type="transmembrane region" description="Helical" evidence="1">
    <location>
        <begin position="74"/>
        <end position="93"/>
    </location>
</feature>
<evidence type="ECO:0008006" key="6">
    <source>
        <dbReference type="Google" id="ProtNLM"/>
    </source>
</evidence>